<evidence type="ECO:0000259" key="2">
    <source>
        <dbReference type="Pfam" id="PF00497"/>
    </source>
</evidence>
<dbReference type="EMBL" id="BAABBN010000015">
    <property type="protein sequence ID" value="GAA3940935.1"/>
    <property type="molecule type" value="Genomic_DNA"/>
</dbReference>
<evidence type="ECO:0000256" key="1">
    <source>
        <dbReference type="SAM" id="SignalP"/>
    </source>
</evidence>
<dbReference type="PANTHER" id="PTHR38834:SF3">
    <property type="entry name" value="SOLUTE-BINDING PROTEIN FAMILY 3_N-TERMINAL DOMAIN-CONTAINING PROTEIN"/>
    <property type="match status" value="1"/>
</dbReference>
<dbReference type="Pfam" id="PF00497">
    <property type="entry name" value="SBP_bac_3"/>
    <property type="match status" value="1"/>
</dbReference>
<dbReference type="Gene3D" id="3.40.190.10">
    <property type="entry name" value="Periplasmic binding protein-like II"/>
    <property type="match status" value="2"/>
</dbReference>
<keyword evidence="4" id="KW-1185">Reference proteome</keyword>
<dbReference type="Proteomes" id="UP001501565">
    <property type="component" value="Unassembled WGS sequence"/>
</dbReference>
<comment type="caution">
    <text evidence="3">The sequence shown here is derived from an EMBL/GenBank/DDBJ whole genome shotgun (WGS) entry which is preliminary data.</text>
</comment>
<reference evidence="4" key="1">
    <citation type="journal article" date="2019" name="Int. J. Syst. Evol. Microbiol.">
        <title>The Global Catalogue of Microorganisms (GCM) 10K type strain sequencing project: providing services to taxonomists for standard genome sequencing and annotation.</title>
        <authorList>
            <consortium name="The Broad Institute Genomics Platform"/>
            <consortium name="The Broad Institute Genome Sequencing Center for Infectious Disease"/>
            <person name="Wu L."/>
            <person name="Ma J."/>
        </authorList>
    </citation>
    <scope>NUCLEOTIDE SEQUENCE [LARGE SCALE GENOMIC DNA]</scope>
    <source>
        <strain evidence="4">JCM 17551</strain>
    </source>
</reference>
<evidence type="ECO:0000313" key="4">
    <source>
        <dbReference type="Proteomes" id="UP001501565"/>
    </source>
</evidence>
<keyword evidence="1" id="KW-0732">Signal</keyword>
<protein>
    <submittedName>
        <fullName evidence="3">Transporter substrate-binding domain-containing protein</fullName>
    </submittedName>
</protein>
<name>A0ABP7NA09_9GAMM</name>
<dbReference type="SUPFAM" id="SSF53850">
    <property type="entry name" value="Periplasmic binding protein-like II"/>
    <property type="match status" value="1"/>
</dbReference>
<accession>A0ABP7NA09</accession>
<dbReference type="RefSeq" id="WP_344800537.1">
    <property type="nucleotide sequence ID" value="NZ_BAABBN010000015.1"/>
</dbReference>
<dbReference type="InterPro" id="IPR001638">
    <property type="entry name" value="Solute-binding_3/MltF_N"/>
</dbReference>
<feature type="signal peptide" evidence="1">
    <location>
        <begin position="1"/>
        <end position="23"/>
    </location>
</feature>
<gene>
    <name evidence="3" type="ORF">GCM10022277_41140</name>
</gene>
<proteinExistence type="predicted"/>
<feature type="chain" id="PRO_5046534514" evidence="1">
    <location>
        <begin position="24"/>
        <end position="259"/>
    </location>
</feature>
<sequence length="259" mass="29944">MKIYYSALTISVILSVLSFPSKAQDIQLVTENLAPYNYRDNDKLKGISAEIVLEILKHIPNKSASIKTYPFKRAMAMAKSKPNTLIFSIIRTKEREEDFVWIGTLAPITAALFRLAKRKDVHIKNLNDLKNFQISDIQGSAIWEYLKVHGIKTHEVPTTRQNIKLLKLGRIDLVGSAELNFYHEAREMGYPDTDFELAYVFQNLTKDLWLAMNVDSDREVIKQFKQSMKRVKNSDTYNKILIKYHQTIYAPSQENKNLN</sequence>
<feature type="domain" description="Solute-binding protein family 3/N-terminal" evidence="2">
    <location>
        <begin position="29"/>
        <end position="246"/>
    </location>
</feature>
<evidence type="ECO:0000313" key="3">
    <source>
        <dbReference type="EMBL" id="GAA3940935.1"/>
    </source>
</evidence>
<dbReference type="PANTHER" id="PTHR38834">
    <property type="entry name" value="PERIPLASMIC SUBSTRATE BINDING PROTEIN FAMILY 3"/>
    <property type="match status" value="1"/>
</dbReference>
<organism evidence="3 4">
    <name type="scientific">Litoribacillus peritrichatus</name>
    <dbReference type="NCBI Taxonomy" id="718191"/>
    <lineage>
        <taxon>Bacteria</taxon>
        <taxon>Pseudomonadati</taxon>
        <taxon>Pseudomonadota</taxon>
        <taxon>Gammaproteobacteria</taxon>
        <taxon>Oceanospirillales</taxon>
        <taxon>Oceanospirillaceae</taxon>
        <taxon>Litoribacillus</taxon>
    </lineage>
</organism>